<organism evidence="7 8">
    <name type="scientific">Butyribacter intestini</name>
    <dbReference type="NCBI Taxonomy" id="1703332"/>
    <lineage>
        <taxon>Bacteria</taxon>
        <taxon>Bacillati</taxon>
        <taxon>Bacillota</taxon>
        <taxon>Clostridia</taxon>
        <taxon>Lachnospirales</taxon>
        <taxon>Lachnospiraceae</taxon>
        <taxon>Butyribacter</taxon>
    </lineage>
</organism>
<feature type="transmembrane region" description="Helical" evidence="6">
    <location>
        <begin position="113"/>
        <end position="134"/>
    </location>
</feature>
<keyword evidence="3 6" id="KW-0812">Transmembrane</keyword>
<accession>A0AAW3JRX4</accession>
<dbReference type="Pfam" id="PF02653">
    <property type="entry name" value="BPD_transp_2"/>
    <property type="match status" value="1"/>
</dbReference>
<dbReference type="EMBL" id="LLKB01000005">
    <property type="protein sequence ID" value="KQC84894.1"/>
    <property type="molecule type" value="Genomic_DNA"/>
</dbReference>
<feature type="transmembrane region" description="Helical" evidence="6">
    <location>
        <begin position="321"/>
        <end position="339"/>
    </location>
</feature>
<dbReference type="PANTHER" id="PTHR32196:SF19">
    <property type="entry name" value="GALACTOFURANOSE TRANSPORTER PERMEASE PROTEIN YTFT"/>
    <property type="match status" value="1"/>
</dbReference>
<evidence type="ECO:0000256" key="6">
    <source>
        <dbReference type="SAM" id="Phobius"/>
    </source>
</evidence>
<proteinExistence type="predicted"/>
<evidence type="ECO:0000256" key="1">
    <source>
        <dbReference type="ARBA" id="ARBA00004651"/>
    </source>
</evidence>
<keyword evidence="4 6" id="KW-1133">Transmembrane helix</keyword>
<dbReference type="InterPro" id="IPR001851">
    <property type="entry name" value="ABC_transp_permease"/>
</dbReference>
<comment type="caution">
    <text evidence="7">The sequence shown here is derived from an EMBL/GenBank/DDBJ whole genome shotgun (WGS) entry which is preliminary data.</text>
</comment>
<comment type="subcellular location">
    <subcellularLocation>
        <location evidence="1">Cell membrane</location>
        <topology evidence="1">Multi-pass membrane protein</topology>
    </subcellularLocation>
</comment>
<dbReference type="RefSeq" id="WP_055944124.1">
    <property type="nucleotide sequence ID" value="NZ_JAQDCV010000002.1"/>
</dbReference>
<evidence type="ECO:0000256" key="4">
    <source>
        <dbReference type="ARBA" id="ARBA00022989"/>
    </source>
</evidence>
<feature type="transmembrane region" description="Helical" evidence="6">
    <location>
        <begin position="81"/>
        <end position="101"/>
    </location>
</feature>
<feature type="transmembrane region" description="Helical" evidence="6">
    <location>
        <begin position="17"/>
        <end position="34"/>
    </location>
</feature>
<feature type="transmembrane region" description="Helical" evidence="6">
    <location>
        <begin position="228"/>
        <end position="255"/>
    </location>
</feature>
<sequence length="361" mass="37720">MSKEKNSFWKKCTGSKLFFPAVCLLVVILVNVIKSPSFLQISINNGVLYGRLIDIANRGSEIAILAIGMTLTIAVSAGTDISVGSVMALVASCCCTSLVGYGVNSASSVKMPIIFGVLFGIFIGGVCGCFNGFMVSNLKVQPMVATLVLYTAARAIGLVVSNNQNTYVHVKQYKYLGNFWHIGGWECPIPTPIFVAVICVILATLLLKKTALGMYIQAVGINPKAARIMGINSGLIIFLCYVICGLGAGIAGTVASSRIYSADSNNIGLNFEMDAILAVALGGNSLAGGKFSLAGSIIGAYTIQALSTTLLAFGVKTEQAPVIKAIVIVIIVVIQAPAIQSYMKNRKARKAGATGGEAVAK</sequence>
<reference evidence="7 8" key="1">
    <citation type="submission" date="2015-10" db="EMBL/GenBank/DDBJ databases">
        <title>Butyribacter intestini gen. nov., sp. nov., a butyric acid-producing bacterium of the family Lachnospiraceae isolated from the human faeces.</title>
        <authorList>
            <person name="Zou Y."/>
            <person name="Xue W."/>
            <person name="Luo G."/>
            <person name="Lv M."/>
        </authorList>
    </citation>
    <scope>NUCLEOTIDE SEQUENCE [LARGE SCALE GENOMIC DNA]</scope>
    <source>
        <strain evidence="7 8">TF01-11</strain>
    </source>
</reference>
<keyword evidence="2" id="KW-1003">Cell membrane</keyword>
<feature type="transmembrane region" description="Helical" evidence="6">
    <location>
        <begin position="293"/>
        <end position="315"/>
    </location>
</feature>
<keyword evidence="5 6" id="KW-0472">Membrane</keyword>
<feature type="transmembrane region" description="Helical" evidence="6">
    <location>
        <begin position="55"/>
        <end position="75"/>
    </location>
</feature>
<dbReference type="GO" id="GO:0005886">
    <property type="term" value="C:plasma membrane"/>
    <property type="evidence" value="ECO:0007669"/>
    <property type="project" value="UniProtKB-SubCell"/>
</dbReference>
<evidence type="ECO:0000256" key="2">
    <source>
        <dbReference type="ARBA" id="ARBA00022475"/>
    </source>
</evidence>
<evidence type="ECO:0000256" key="3">
    <source>
        <dbReference type="ARBA" id="ARBA00022692"/>
    </source>
</evidence>
<dbReference type="CDD" id="cd06579">
    <property type="entry name" value="TM_PBP1_transp_AraH_like"/>
    <property type="match status" value="1"/>
</dbReference>
<evidence type="ECO:0000256" key="5">
    <source>
        <dbReference type="ARBA" id="ARBA00023136"/>
    </source>
</evidence>
<protein>
    <submittedName>
        <fullName evidence="7">Sugar ABC transporter permease</fullName>
    </submittedName>
</protein>
<keyword evidence="8" id="KW-1185">Reference proteome</keyword>
<gene>
    <name evidence="7" type="ORF">APZ18_09240</name>
</gene>
<name>A0AAW3JRX4_9FIRM</name>
<dbReference type="PANTHER" id="PTHR32196">
    <property type="entry name" value="ABC TRANSPORTER PERMEASE PROTEIN YPHD-RELATED-RELATED"/>
    <property type="match status" value="1"/>
</dbReference>
<dbReference type="GO" id="GO:0022857">
    <property type="term" value="F:transmembrane transporter activity"/>
    <property type="evidence" value="ECO:0007669"/>
    <property type="project" value="InterPro"/>
</dbReference>
<dbReference type="AlphaFoldDB" id="A0AAW3JRX4"/>
<feature type="transmembrane region" description="Helical" evidence="6">
    <location>
        <begin position="189"/>
        <end position="207"/>
    </location>
</feature>
<evidence type="ECO:0000313" key="8">
    <source>
        <dbReference type="Proteomes" id="UP000050833"/>
    </source>
</evidence>
<evidence type="ECO:0000313" key="7">
    <source>
        <dbReference type="EMBL" id="KQC84894.1"/>
    </source>
</evidence>
<dbReference type="Proteomes" id="UP000050833">
    <property type="component" value="Unassembled WGS sequence"/>
</dbReference>